<reference evidence="1 2" key="1">
    <citation type="journal article" date="2023" name="BMC Biol.">
        <title>The compact genome of the sponge Oopsacas minuta (Hexactinellida) is lacking key metazoan core genes.</title>
        <authorList>
            <person name="Santini S."/>
            <person name="Schenkelaars Q."/>
            <person name="Jourda C."/>
            <person name="Duchesne M."/>
            <person name="Belahbib H."/>
            <person name="Rocher C."/>
            <person name="Selva M."/>
            <person name="Riesgo A."/>
            <person name="Vervoort M."/>
            <person name="Leys S.P."/>
            <person name="Kodjabachian L."/>
            <person name="Le Bivic A."/>
            <person name="Borchiellini C."/>
            <person name="Claverie J.M."/>
            <person name="Renard E."/>
        </authorList>
    </citation>
    <scope>NUCLEOTIDE SEQUENCE [LARGE SCALE GENOMIC DNA]</scope>
    <source>
        <strain evidence="1">SPO-2</strain>
    </source>
</reference>
<evidence type="ECO:0008006" key="3">
    <source>
        <dbReference type="Google" id="ProtNLM"/>
    </source>
</evidence>
<dbReference type="PANTHER" id="PTHR46068:SF1">
    <property type="entry name" value="TRANSPOSASE IS30-LIKE HTH DOMAIN-CONTAINING PROTEIN"/>
    <property type="match status" value="1"/>
</dbReference>
<dbReference type="AlphaFoldDB" id="A0AAV7JFF9"/>
<evidence type="ECO:0000313" key="1">
    <source>
        <dbReference type="EMBL" id="KAI6647391.1"/>
    </source>
</evidence>
<gene>
    <name evidence="1" type="ORF">LOD99_12387</name>
</gene>
<organism evidence="1 2">
    <name type="scientific">Oopsacas minuta</name>
    <dbReference type="NCBI Taxonomy" id="111878"/>
    <lineage>
        <taxon>Eukaryota</taxon>
        <taxon>Metazoa</taxon>
        <taxon>Porifera</taxon>
        <taxon>Hexactinellida</taxon>
        <taxon>Hexasterophora</taxon>
        <taxon>Lyssacinosida</taxon>
        <taxon>Leucopsacidae</taxon>
        <taxon>Oopsacas</taxon>
    </lineage>
</organism>
<dbReference type="Gene3D" id="3.30.420.10">
    <property type="entry name" value="Ribonuclease H-like superfamily/Ribonuclease H"/>
    <property type="match status" value="1"/>
</dbReference>
<dbReference type="InterPro" id="IPR036397">
    <property type="entry name" value="RNaseH_sf"/>
</dbReference>
<accession>A0AAV7JFF9</accession>
<proteinExistence type="predicted"/>
<dbReference type="EMBL" id="JAKMXF010000343">
    <property type="protein sequence ID" value="KAI6647391.1"/>
    <property type="molecule type" value="Genomic_DNA"/>
</dbReference>
<protein>
    <recommendedName>
        <fullName evidence="3">Tc1-like transposase DDE domain-containing protein</fullName>
    </recommendedName>
</protein>
<sequence length="152" mass="16570">MRPKSSASTVSDGLAGVSAKGRNPLVLIPPGVKINAVKYQELVLDPIVRGLGKTMFNNRPFLFQPDGASAHTAKVKQQWLRNNIPDFISKEEWPPSSPDLNPMDFSLRSILETNACATSHKSIKSLKTSLSREWAKSRRKSCAPLSSPSPSG</sequence>
<dbReference type="Proteomes" id="UP001165289">
    <property type="component" value="Unassembled WGS sequence"/>
</dbReference>
<dbReference type="GO" id="GO:0003676">
    <property type="term" value="F:nucleic acid binding"/>
    <property type="evidence" value="ECO:0007669"/>
    <property type="project" value="InterPro"/>
</dbReference>
<name>A0AAV7JFF9_9METZ</name>
<evidence type="ECO:0000313" key="2">
    <source>
        <dbReference type="Proteomes" id="UP001165289"/>
    </source>
</evidence>
<dbReference type="PANTHER" id="PTHR46068">
    <property type="entry name" value="PROTEIN CBG27172"/>
    <property type="match status" value="1"/>
</dbReference>
<comment type="caution">
    <text evidence="1">The sequence shown here is derived from an EMBL/GenBank/DDBJ whole genome shotgun (WGS) entry which is preliminary data.</text>
</comment>
<keyword evidence="2" id="KW-1185">Reference proteome</keyword>